<evidence type="ECO:0000256" key="4">
    <source>
        <dbReference type="ARBA" id="ARBA00022723"/>
    </source>
</evidence>
<evidence type="ECO:0000256" key="5">
    <source>
        <dbReference type="ARBA" id="ARBA00022741"/>
    </source>
</evidence>
<comment type="catalytic activity">
    <reaction evidence="8">
        <text>L-seryl-[protein] + ATP = 3-O-(5'-adenylyl)-L-seryl-[protein] + diphosphate</text>
        <dbReference type="Rhea" id="RHEA:58120"/>
        <dbReference type="Rhea" id="RHEA-COMP:9863"/>
        <dbReference type="Rhea" id="RHEA-COMP:15073"/>
        <dbReference type="ChEBI" id="CHEBI:29999"/>
        <dbReference type="ChEBI" id="CHEBI:30616"/>
        <dbReference type="ChEBI" id="CHEBI:33019"/>
        <dbReference type="ChEBI" id="CHEBI:142516"/>
        <dbReference type="EC" id="2.7.7.108"/>
    </reaction>
</comment>
<comment type="catalytic activity">
    <reaction evidence="8">
        <text>L-histidyl-[protein] + UTP = N(tele)-(5'-uridylyl)-L-histidyl-[protein] + diphosphate</text>
        <dbReference type="Rhea" id="RHEA:83891"/>
        <dbReference type="Rhea" id="RHEA-COMP:9745"/>
        <dbReference type="Rhea" id="RHEA-COMP:20239"/>
        <dbReference type="ChEBI" id="CHEBI:29979"/>
        <dbReference type="ChEBI" id="CHEBI:33019"/>
        <dbReference type="ChEBI" id="CHEBI:46398"/>
        <dbReference type="ChEBI" id="CHEBI:233474"/>
    </reaction>
</comment>
<keyword evidence="11" id="KW-1185">Reference proteome</keyword>
<dbReference type="GO" id="GO:0005524">
    <property type="term" value="F:ATP binding"/>
    <property type="evidence" value="ECO:0007669"/>
    <property type="project" value="UniProtKB-UniRule"/>
</dbReference>
<feature type="binding site" evidence="8">
    <location>
        <position position="108"/>
    </location>
    <ligand>
        <name>ATP</name>
        <dbReference type="ChEBI" id="CHEBI:30616"/>
    </ligand>
</feature>
<sequence length="474" mass="50843">MIAFDNSYAQLPERFFTRMTATPVAAPGLVAVNDALAAELGIDAAWLRSADGVAVLAGNAVPDGAAPLAQVYAGHQFGGWSPQLGDGRALLLGEVIDTNGLRRDLQLKGSGPTPYSRRGDGRAGLGPVIREYVVSEAMHAMGVPTTRALAAVTTGEAVYRETTLPGAVLTRVAASHIRVGTFQYFASQGDTEALQALTDHAIARHYPQADGALELLRGVVAAQAQLIAQWMALGFVHGVMNTDNMTISGETIDYGPCAFLDGYDQGKVFSSIDHGGRYAYNRQPDIALWNLAQLASALLPVIDEDQNTAIAVAGPVLNEFAGLMQAAWLRAFRAKLGLNRAEDGDEALIGGLLKILQADHDDFTNVFRGLADGTAAEWVTNRPAFDAWAAEWQARRDRDGATADQEALMTRANPAVIPRNHLVERAITQATEGELDFFHDMLRAVTHPFTKPDDALWTTPPEPGEEVRQTFCGT</sequence>
<evidence type="ECO:0000256" key="7">
    <source>
        <dbReference type="ARBA" id="ARBA00022842"/>
    </source>
</evidence>
<comment type="similarity">
    <text evidence="1 8">Belongs to the SELO family.</text>
</comment>
<evidence type="ECO:0000313" key="11">
    <source>
        <dbReference type="Proteomes" id="UP000026249"/>
    </source>
</evidence>
<accession>A0A037ZP58</accession>
<comment type="cofactor">
    <cofactor evidence="8">
        <name>Mg(2+)</name>
        <dbReference type="ChEBI" id="CHEBI:18420"/>
    </cofactor>
    <cofactor evidence="8">
        <name>Mn(2+)</name>
        <dbReference type="ChEBI" id="CHEBI:29035"/>
    </cofactor>
</comment>
<keyword evidence="7 8" id="KW-0460">Magnesium</keyword>
<feature type="binding site" evidence="8">
    <location>
        <position position="253"/>
    </location>
    <ligand>
        <name>Mg(2+)</name>
        <dbReference type="ChEBI" id="CHEBI:18420"/>
    </ligand>
</feature>
<dbReference type="EC" id="2.7.7.-" evidence="8"/>
<dbReference type="GO" id="GO:0000287">
    <property type="term" value="F:magnesium ion binding"/>
    <property type="evidence" value="ECO:0007669"/>
    <property type="project" value="UniProtKB-UniRule"/>
</dbReference>
<evidence type="ECO:0000313" key="10">
    <source>
        <dbReference type="EMBL" id="KAJ56611.1"/>
    </source>
</evidence>
<dbReference type="PANTHER" id="PTHR32057">
    <property type="entry name" value="PROTEIN ADENYLYLTRANSFERASE SELO, MITOCHONDRIAL"/>
    <property type="match status" value="1"/>
</dbReference>
<keyword evidence="4 8" id="KW-0479">Metal-binding</keyword>
<gene>
    <name evidence="8" type="primary">ydiU</name>
    <name evidence="8" type="synonym">selO</name>
    <name evidence="10" type="ORF">ACMU_06615</name>
</gene>
<dbReference type="OrthoDB" id="9776281at2"/>
<dbReference type="HAMAP" id="MF_00692">
    <property type="entry name" value="SelO"/>
    <property type="match status" value="1"/>
</dbReference>
<dbReference type="GO" id="GO:0030145">
    <property type="term" value="F:manganese ion binding"/>
    <property type="evidence" value="ECO:0007669"/>
    <property type="project" value="UniProtKB-UniRule"/>
</dbReference>
<feature type="binding site" evidence="8">
    <location>
        <position position="120"/>
    </location>
    <ligand>
        <name>ATP</name>
        <dbReference type="ChEBI" id="CHEBI:30616"/>
    </ligand>
</feature>
<keyword evidence="5 8" id="KW-0547">Nucleotide-binding</keyword>
<dbReference type="STRING" id="1454373.ACMU_06615"/>
<evidence type="ECO:0000256" key="2">
    <source>
        <dbReference type="ARBA" id="ARBA00022679"/>
    </source>
</evidence>
<feature type="region of interest" description="Disordered" evidence="9">
    <location>
        <begin position="453"/>
        <end position="474"/>
    </location>
</feature>
<feature type="binding site" evidence="8">
    <location>
        <position position="85"/>
    </location>
    <ligand>
        <name>ATP</name>
        <dbReference type="ChEBI" id="CHEBI:30616"/>
    </ligand>
</feature>
<evidence type="ECO:0000256" key="9">
    <source>
        <dbReference type="SAM" id="MobiDB-lite"/>
    </source>
</evidence>
<comment type="catalytic activity">
    <reaction evidence="8">
        <text>L-tyrosyl-[protein] + ATP = O-(5'-adenylyl)-L-tyrosyl-[protein] + diphosphate</text>
        <dbReference type="Rhea" id="RHEA:54288"/>
        <dbReference type="Rhea" id="RHEA-COMP:10136"/>
        <dbReference type="Rhea" id="RHEA-COMP:13846"/>
        <dbReference type="ChEBI" id="CHEBI:30616"/>
        <dbReference type="ChEBI" id="CHEBI:33019"/>
        <dbReference type="ChEBI" id="CHEBI:46858"/>
        <dbReference type="ChEBI" id="CHEBI:83624"/>
        <dbReference type="EC" id="2.7.7.108"/>
    </reaction>
</comment>
<organism evidence="10 11">
    <name type="scientific">Actibacterium mucosum KCTC 23349</name>
    <dbReference type="NCBI Taxonomy" id="1454373"/>
    <lineage>
        <taxon>Bacteria</taxon>
        <taxon>Pseudomonadati</taxon>
        <taxon>Pseudomonadota</taxon>
        <taxon>Alphaproteobacteria</taxon>
        <taxon>Rhodobacterales</taxon>
        <taxon>Roseobacteraceae</taxon>
        <taxon>Actibacterium</taxon>
    </lineage>
</organism>
<dbReference type="RefSeq" id="WP_035256810.1">
    <property type="nucleotide sequence ID" value="NZ_JFKE01000002.1"/>
</dbReference>
<evidence type="ECO:0000256" key="6">
    <source>
        <dbReference type="ARBA" id="ARBA00022840"/>
    </source>
</evidence>
<proteinExistence type="inferred from homology"/>
<keyword evidence="8" id="KW-0464">Manganese</keyword>
<dbReference type="GO" id="GO:0070733">
    <property type="term" value="F:AMPylase activity"/>
    <property type="evidence" value="ECO:0007669"/>
    <property type="project" value="UniProtKB-EC"/>
</dbReference>
<dbReference type="NCBIfam" id="NF000658">
    <property type="entry name" value="PRK00029.1"/>
    <property type="match status" value="1"/>
</dbReference>
<dbReference type="AlphaFoldDB" id="A0A037ZP58"/>
<feature type="binding site" evidence="8">
    <location>
        <position position="88"/>
    </location>
    <ligand>
        <name>ATP</name>
        <dbReference type="ChEBI" id="CHEBI:30616"/>
    </ligand>
</feature>
<evidence type="ECO:0000256" key="3">
    <source>
        <dbReference type="ARBA" id="ARBA00022695"/>
    </source>
</evidence>
<feature type="binding site" evidence="8">
    <location>
        <position position="244"/>
    </location>
    <ligand>
        <name>Mg(2+)</name>
        <dbReference type="ChEBI" id="CHEBI:18420"/>
    </ligand>
</feature>
<comment type="function">
    <text evidence="8">Nucleotidyltransferase involved in the post-translational modification of proteins. It can catalyze the addition of adenosine monophosphate (AMP) or uridine monophosphate (UMP) to a protein, resulting in modifications known as AMPylation and UMPylation.</text>
</comment>
<reference evidence="10 11" key="1">
    <citation type="submission" date="2014-03" db="EMBL/GenBank/DDBJ databases">
        <title>Draft Genome Sequence of Actibacterium mucosum KCTC 23349, a Marine Alphaproteobacterium with Complex Ionic Requirements Isolated from Mediterranean Seawater at Malvarrosa Beach, Valencia, Spain.</title>
        <authorList>
            <person name="Arahal D.R."/>
            <person name="Shao Z."/>
            <person name="Lai Q."/>
            <person name="Pujalte M.J."/>
        </authorList>
    </citation>
    <scope>NUCLEOTIDE SEQUENCE [LARGE SCALE GENOMIC DNA]</scope>
    <source>
        <strain evidence="10 11">KCTC 23349</strain>
    </source>
</reference>
<keyword evidence="2 8" id="KW-0808">Transferase</keyword>
<comment type="caution">
    <text evidence="10">The sequence shown here is derived from an EMBL/GenBank/DDBJ whole genome shotgun (WGS) entry which is preliminary data.</text>
</comment>
<dbReference type="EC" id="2.7.7.108" evidence="8"/>
<comment type="catalytic activity">
    <reaction evidence="8">
        <text>L-seryl-[protein] + UTP = O-(5'-uridylyl)-L-seryl-[protein] + diphosphate</text>
        <dbReference type="Rhea" id="RHEA:64604"/>
        <dbReference type="Rhea" id="RHEA-COMP:9863"/>
        <dbReference type="Rhea" id="RHEA-COMP:16635"/>
        <dbReference type="ChEBI" id="CHEBI:29999"/>
        <dbReference type="ChEBI" id="CHEBI:33019"/>
        <dbReference type="ChEBI" id="CHEBI:46398"/>
        <dbReference type="ChEBI" id="CHEBI:156051"/>
    </reaction>
</comment>
<comment type="catalytic activity">
    <reaction evidence="8">
        <text>L-threonyl-[protein] + ATP = 3-O-(5'-adenylyl)-L-threonyl-[protein] + diphosphate</text>
        <dbReference type="Rhea" id="RHEA:54292"/>
        <dbReference type="Rhea" id="RHEA-COMP:11060"/>
        <dbReference type="Rhea" id="RHEA-COMP:13847"/>
        <dbReference type="ChEBI" id="CHEBI:30013"/>
        <dbReference type="ChEBI" id="CHEBI:30616"/>
        <dbReference type="ChEBI" id="CHEBI:33019"/>
        <dbReference type="ChEBI" id="CHEBI:138113"/>
        <dbReference type="EC" id="2.7.7.108"/>
    </reaction>
</comment>
<feature type="binding site" evidence="8">
    <location>
        <position position="87"/>
    </location>
    <ligand>
        <name>ATP</name>
        <dbReference type="ChEBI" id="CHEBI:30616"/>
    </ligand>
</feature>
<keyword evidence="6 8" id="KW-0067">ATP-binding</keyword>
<dbReference type="Pfam" id="PF02696">
    <property type="entry name" value="SelO"/>
    <property type="match status" value="1"/>
</dbReference>
<keyword evidence="3 8" id="KW-0548">Nucleotidyltransferase</keyword>
<protein>
    <recommendedName>
        <fullName evidence="8">Protein nucleotidyltransferase YdiU</fullName>
        <ecNumber evidence="8">2.7.7.-</ecNumber>
    </recommendedName>
    <alternativeName>
        <fullName evidence="8">Protein adenylyltransferase YdiU</fullName>
        <ecNumber evidence="8">2.7.7.108</ecNumber>
    </alternativeName>
    <alternativeName>
        <fullName evidence="8">Protein uridylyltransferase YdiU</fullName>
        <ecNumber evidence="8">2.7.7.-</ecNumber>
    </alternativeName>
</protein>
<evidence type="ECO:0000256" key="1">
    <source>
        <dbReference type="ARBA" id="ARBA00009747"/>
    </source>
</evidence>
<feature type="active site" description="Proton acceptor" evidence="8">
    <location>
        <position position="243"/>
    </location>
</feature>
<feature type="binding site" evidence="8">
    <location>
        <position position="178"/>
    </location>
    <ligand>
        <name>ATP</name>
        <dbReference type="ChEBI" id="CHEBI:30616"/>
    </ligand>
</feature>
<comment type="catalytic activity">
    <reaction evidence="8">
        <text>L-tyrosyl-[protein] + UTP = O-(5'-uridylyl)-L-tyrosyl-[protein] + diphosphate</text>
        <dbReference type="Rhea" id="RHEA:83887"/>
        <dbReference type="Rhea" id="RHEA-COMP:10136"/>
        <dbReference type="Rhea" id="RHEA-COMP:20238"/>
        <dbReference type="ChEBI" id="CHEBI:33019"/>
        <dbReference type="ChEBI" id="CHEBI:46398"/>
        <dbReference type="ChEBI" id="CHEBI:46858"/>
        <dbReference type="ChEBI" id="CHEBI:90602"/>
    </reaction>
</comment>
<feature type="binding site" evidence="8">
    <location>
        <position position="253"/>
    </location>
    <ligand>
        <name>ATP</name>
        <dbReference type="ChEBI" id="CHEBI:30616"/>
    </ligand>
</feature>
<evidence type="ECO:0000256" key="8">
    <source>
        <dbReference type="HAMAP-Rule" id="MF_00692"/>
    </source>
</evidence>
<dbReference type="InterPro" id="IPR003846">
    <property type="entry name" value="SelO"/>
</dbReference>
<feature type="binding site" evidence="8">
    <location>
        <position position="171"/>
    </location>
    <ligand>
        <name>ATP</name>
        <dbReference type="ChEBI" id="CHEBI:30616"/>
    </ligand>
</feature>
<name>A0A037ZP58_9RHOB</name>
<dbReference type="Proteomes" id="UP000026249">
    <property type="component" value="Unassembled WGS sequence"/>
</dbReference>
<dbReference type="EMBL" id="JFKE01000002">
    <property type="protein sequence ID" value="KAJ56611.1"/>
    <property type="molecule type" value="Genomic_DNA"/>
</dbReference>
<feature type="binding site" evidence="8">
    <location>
        <position position="121"/>
    </location>
    <ligand>
        <name>ATP</name>
        <dbReference type="ChEBI" id="CHEBI:30616"/>
    </ligand>
</feature>
<dbReference type="PANTHER" id="PTHR32057:SF14">
    <property type="entry name" value="PROTEIN ADENYLYLTRANSFERASE SELO, MITOCHONDRIAL"/>
    <property type="match status" value="1"/>
</dbReference>